<dbReference type="InterPro" id="IPR013320">
    <property type="entry name" value="ConA-like_dom_sf"/>
</dbReference>
<dbReference type="InterPro" id="IPR050546">
    <property type="entry name" value="Glycosyl_Hydrlase_16"/>
</dbReference>
<evidence type="ECO:0000259" key="3">
    <source>
        <dbReference type="PROSITE" id="PS51762"/>
    </source>
</evidence>
<dbReference type="STRING" id="205917.A0A4Y9XKP5"/>
<comment type="caution">
    <text evidence="4">The sequence shown here is derived from an EMBL/GenBank/DDBJ whole genome shotgun (WGS) entry which is preliminary data.</text>
</comment>
<evidence type="ECO:0000313" key="4">
    <source>
        <dbReference type="EMBL" id="TFY50565.1"/>
    </source>
</evidence>
<name>A0A4Y9XKP5_9AGAM</name>
<feature type="region of interest" description="Disordered" evidence="1">
    <location>
        <begin position="1"/>
        <end position="22"/>
    </location>
</feature>
<feature type="transmembrane region" description="Helical" evidence="2">
    <location>
        <begin position="24"/>
        <end position="46"/>
    </location>
</feature>
<proteinExistence type="predicted"/>
<dbReference type="CDD" id="cd02181">
    <property type="entry name" value="GH16_fungal_Lam16A_glucanase"/>
    <property type="match status" value="1"/>
</dbReference>
<dbReference type="PANTHER" id="PTHR10963:SF24">
    <property type="entry name" value="GLYCOSIDASE C21B10.07-RELATED"/>
    <property type="match status" value="1"/>
</dbReference>
<organism evidence="4 5">
    <name type="scientific">Dentipellis fragilis</name>
    <dbReference type="NCBI Taxonomy" id="205917"/>
    <lineage>
        <taxon>Eukaryota</taxon>
        <taxon>Fungi</taxon>
        <taxon>Dikarya</taxon>
        <taxon>Basidiomycota</taxon>
        <taxon>Agaricomycotina</taxon>
        <taxon>Agaricomycetes</taxon>
        <taxon>Russulales</taxon>
        <taxon>Hericiaceae</taxon>
        <taxon>Dentipellis</taxon>
    </lineage>
</organism>
<evidence type="ECO:0000256" key="2">
    <source>
        <dbReference type="SAM" id="Phobius"/>
    </source>
</evidence>
<dbReference type="PANTHER" id="PTHR10963">
    <property type="entry name" value="GLYCOSYL HYDROLASE-RELATED"/>
    <property type="match status" value="1"/>
</dbReference>
<dbReference type="Proteomes" id="UP000298327">
    <property type="component" value="Unassembled WGS sequence"/>
</dbReference>
<keyword evidence="5" id="KW-1185">Reference proteome</keyword>
<dbReference type="OrthoDB" id="192832at2759"/>
<gene>
    <name evidence="4" type="ORF">EVG20_g11446</name>
</gene>
<dbReference type="Pfam" id="PF26113">
    <property type="entry name" value="GH16_XgeA"/>
    <property type="match status" value="1"/>
</dbReference>
<accession>A0A4Y9XKP5</accession>
<dbReference type="GO" id="GO:0004553">
    <property type="term" value="F:hydrolase activity, hydrolyzing O-glycosyl compounds"/>
    <property type="evidence" value="ECO:0007669"/>
    <property type="project" value="InterPro"/>
</dbReference>
<dbReference type="InterPro" id="IPR000757">
    <property type="entry name" value="Beta-glucanase-like"/>
</dbReference>
<protein>
    <recommendedName>
        <fullName evidence="3">GH16 domain-containing protein</fullName>
    </recommendedName>
</protein>
<keyword evidence="2" id="KW-0472">Membrane</keyword>
<sequence length="434" mass="47390">MNSNELQETAGRKTTAPQGDSPSLSLTVTAGTCLASVFAALLYFLARTSSAYTPFRSLGTTHYNHASHFVLKDNFVGNSFLQAWKWEIMNDPTHGRVNYIDQASALQKNLTFANNHKFVMRADSNTVVPPQARGRDSIRITSYEAYDDAIFVLDLQHMPEGCSTWPAFWSLSKDGPWPHGGEIDIIEGVNLNTQNLASLHTTPSCTMPQCAITQVNPPSNVPQHTPSSPTSADCDATVNYNQGCGVSFSDSASFGSTYNAIGGGVWAMQKTRARGVQVWFWRRDDPNMPPEVRSGAGVLAPVNPGWGRPAATFGCESCEYDQHFNAHQLVFDLTFCGDWAGSVWPNSGCGPSTCEDFVNNNPKAFKNAYWEINALRVYTPDEPSLREGPGPKAALGAATVFPPLHCPKELRYIAQPPDHTHLRSRAPPPPDPAI</sequence>
<keyword evidence="2" id="KW-1133">Transmembrane helix</keyword>
<dbReference type="GO" id="GO:0009251">
    <property type="term" value="P:glucan catabolic process"/>
    <property type="evidence" value="ECO:0007669"/>
    <property type="project" value="TreeGrafter"/>
</dbReference>
<evidence type="ECO:0000313" key="5">
    <source>
        <dbReference type="Proteomes" id="UP000298327"/>
    </source>
</evidence>
<evidence type="ECO:0000256" key="1">
    <source>
        <dbReference type="SAM" id="MobiDB-lite"/>
    </source>
</evidence>
<dbReference type="Gene3D" id="2.60.120.200">
    <property type="match status" value="1"/>
</dbReference>
<dbReference type="PROSITE" id="PS51762">
    <property type="entry name" value="GH16_2"/>
    <property type="match status" value="1"/>
</dbReference>
<keyword evidence="2" id="KW-0812">Transmembrane</keyword>
<feature type="region of interest" description="Disordered" evidence="1">
    <location>
        <begin position="415"/>
        <end position="434"/>
    </location>
</feature>
<reference evidence="4 5" key="1">
    <citation type="submission" date="2019-02" db="EMBL/GenBank/DDBJ databases">
        <title>Genome sequencing of the rare red list fungi Dentipellis fragilis.</title>
        <authorList>
            <person name="Buettner E."/>
            <person name="Kellner H."/>
        </authorList>
    </citation>
    <scope>NUCLEOTIDE SEQUENCE [LARGE SCALE GENOMIC DNA]</scope>
    <source>
        <strain evidence="4 5">DSM 105465</strain>
    </source>
</reference>
<dbReference type="SUPFAM" id="SSF49899">
    <property type="entry name" value="Concanavalin A-like lectins/glucanases"/>
    <property type="match status" value="1"/>
</dbReference>
<dbReference type="EMBL" id="SEOQ01001780">
    <property type="protein sequence ID" value="TFY50565.1"/>
    <property type="molecule type" value="Genomic_DNA"/>
</dbReference>
<dbReference type="AlphaFoldDB" id="A0A4Y9XKP5"/>
<feature type="domain" description="GH16" evidence="3">
    <location>
        <begin position="61"/>
        <end position="348"/>
    </location>
</feature>